<dbReference type="EMBL" id="CP002198">
    <property type="protein sequence ID" value="ADN16600.1"/>
    <property type="molecule type" value="Genomic_DNA"/>
</dbReference>
<dbReference type="Proteomes" id="UP000008206">
    <property type="component" value="Chromosome"/>
</dbReference>
<dbReference type="RefSeq" id="WP_013324641.1">
    <property type="nucleotide sequence ID" value="NC_014501.1"/>
</dbReference>
<organism evidence="1 2">
    <name type="scientific">Gloeothece verrucosa (strain PCC 7822)</name>
    <name type="common">Cyanothece sp. (strain PCC 7822)</name>
    <dbReference type="NCBI Taxonomy" id="497965"/>
    <lineage>
        <taxon>Bacteria</taxon>
        <taxon>Bacillati</taxon>
        <taxon>Cyanobacteriota</taxon>
        <taxon>Cyanophyceae</taxon>
        <taxon>Oscillatoriophycideae</taxon>
        <taxon>Chroococcales</taxon>
        <taxon>Aphanothecaceae</taxon>
        <taxon>Gloeothece</taxon>
        <taxon>Gloeothece verrucosa</taxon>
    </lineage>
</organism>
<accession>E0UEN2</accession>
<gene>
    <name evidence="1" type="ordered locus">Cyan7822_4695</name>
</gene>
<name>E0UEN2_GLOV7</name>
<evidence type="ECO:0000313" key="2">
    <source>
        <dbReference type="Proteomes" id="UP000008206"/>
    </source>
</evidence>
<dbReference type="eggNOG" id="ENOG50339GB">
    <property type="taxonomic scope" value="Bacteria"/>
</dbReference>
<dbReference type="OrthoDB" id="510351at2"/>
<dbReference type="KEGG" id="cyj:Cyan7822_4695"/>
<sequence length="284" mass="30967">MSQVILPSEYRSEFVINPDGTVTATRRATARLAGVDPTQLYHASRDTGLLKNLVDGKNLSKVLEPFTGRDFRGDGNFLPDVIVAAIIQHYAFKGNETAQLTALAFSAVGIRTWLHTQLGSQQPSPPNSSLSTLDEINIIFAGLQKLSIKPELVESAKLTAIAKTLPHLRSAAEEGKKLLSSQMTIPQLPMSPTELGKILAAKLGLPEPISPRRINEALTEAGLQTAETIINKKGQKKIQYKLTDTGEKYGQLQLDSAANHGKTIMIVRWHETVLKIIQSQLTDA</sequence>
<dbReference type="STRING" id="497965.Cyan7822_4695"/>
<reference evidence="2" key="1">
    <citation type="journal article" date="2011" name="MBio">
        <title>Novel metabolic attributes of the genus Cyanothece, comprising a group of unicellular nitrogen-fixing Cyanobacteria.</title>
        <authorList>
            <person name="Bandyopadhyay A."/>
            <person name="Elvitigala T."/>
            <person name="Welsh E."/>
            <person name="Stockel J."/>
            <person name="Liberton M."/>
            <person name="Min H."/>
            <person name="Sherman L.A."/>
            <person name="Pakrasi H.B."/>
        </authorList>
    </citation>
    <scope>NUCLEOTIDE SEQUENCE [LARGE SCALE GENOMIC DNA]</scope>
    <source>
        <strain evidence="2">PCC 7822</strain>
    </source>
</reference>
<protein>
    <submittedName>
        <fullName evidence="1">Uncharacterized protein</fullName>
    </submittedName>
</protein>
<evidence type="ECO:0000313" key="1">
    <source>
        <dbReference type="EMBL" id="ADN16600.1"/>
    </source>
</evidence>
<dbReference type="HOGENOM" id="CLU_979043_0_0_3"/>
<proteinExistence type="predicted"/>
<keyword evidence="2" id="KW-1185">Reference proteome</keyword>
<dbReference type="AlphaFoldDB" id="E0UEN2"/>